<dbReference type="AlphaFoldDB" id="A0A2J6T693"/>
<dbReference type="InterPro" id="IPR009100">
    <property type="entry name" value="AcylCoA_DH/oxidase_NM_dom_sf"/>
</dbReference>
<dbReference type="FunFam" id="2.40.110.10:FF:000003">
    <property type="entry name" value="Acyl-coenzyme A oxidase"/>
    <property type="match status" value="1"/>
</dbReference>
<dbReference type="Pfam" id="PF01756">
    <property type="entry name" value="ACOX"/>
    <property type="match status" value="1"/>
</dbReference>
<keyword evidence="4 10" id="KW-0285">Flavoprotein</keyword>
<dbReference type="InterPro" id="IPR055060">
    <property type="entry name" value="ACOX_C_alpha1"/>
</dbReference>
<evidence type="ECO:0000256" key="10">
    <source>
        <dbReference type="PIRNR" id="PIRNR000168"/>
    </source>
</evidence>
<evidence type="ECO:0000256" key="8">
    <source>
        <dbReference type="ARBA" id="ARBA00023098"/>
    </source>
</evidence>
<feature type="domain" description="Acyl-coenzyme A oxidase N-terminal" evidence="14">
    <location>
        <begin position="19"/>
        <end position="138"/>
    </location>
</feature>
<name>A0A2J6T693_9HELO</name>
<dbReference type="SUPFAM" id="SSF47203">
    <property type="entry name" value="Acyl-CoA dehydrogenase C-terminal domain-like"/>
    <property type="match status" value="2"/>
</dbReference>
<dbReference type="PANTHER" id="PTHR10909:SF250">
    <property type="entry name" value="PEROXISOMAL ACYL-COENZYME A OXIDASE 1"/>
    <property type="match status" value="1"/>
</dbReference>
<dbReference type="GO" id="GO:0003997">
    <property type="term" value="F:acyl-CoA oxidase activity"/>
    <property type="evidence" value="ECO:0007669"/>
    <property type="project" value="InterPro"/>
</dbReference>
<dbReference type="Gene3D" id="1.20.140.10">
    <property type="entry name" value="Butyryl-CoA Dehydrogenase, subunit A, domain 3"/>
    <property type="match status" value="2"/>
</dbReference>
<dbReference type="Proteomes" id="UP000235371">
    <property type="component" value="Unassembled WGS sequence"/>
</dbReference>
<dbReference type="InterPro" id="IPR037069">
    <property type="entry name" value="AcylCoA_DH/ox_N_sf"/>
</dbReference>
<dbReference type="OrthoDB" id="538336at2759"/>
<dbReference type="PIRSF" id="PIRSF000168">
    <property type="entry name" value="Acyl-CoA_oxidase"/>
    <property type="match status" value="1"/>
</dbReference>
<dbReference type="FunFam" id="1.20.140.10:FF:000007">
    <property type="entry name" value="Acyl-coenzyme A oxidase"/>
    <property type="match status" value="1"/>
</dbReference>
<evidence type="ECO:0000256" key="12">
    <source>
        <dbReference type="PIRSR" id="PIRSR000168-2"/>
    </source>
</evidence>
<keyword evidence="9" id="KW-0576">Peroxisome</keyword>
<dbReference type="Pfam" id="PF14749">
    <property type="entry name" value="Acyl-CoA_ox_N"/>
    <property type="match status" value="1"/>
</dbReference>
<keyword evidence="5 10" id="KW-0274">FAD</keyword>
<organism evidence="16 17">
    <name type="scientific">Hyaloscypha bicolor E</name>
    <dbReference type="NCBI Taxonomy" id="1095630"/>
    <lineage>
        <taxon>Eukaryota</taxon>
        <taxon>Fungi</taxon>
        <taxon>Dikarya</taxon>
        <taxon>Ascomycota</taxon>
        <taxon>Pezizomycotina</taxon>
        <taxon>Leotiomycetes</taxon>
        <taxon>Helotiales</taxon>
        <taxon>Hyaloscyphaceae</taxon>
        <taxon>Hyaloscypha</taxon>
        <taxon>Hyaloscypha bicolor</taxon>
    </lineage>
</organism>
<dbReference type="UniPathway" id="UPA00661"/>
<dbReference type="GeneID" id="36593929"/>
<dbReference type="Gene3D" id="2.40.110.10">
    <property type="entry name" value="Butyryl-CoA Dehydrogenase, subunit A, domain 2"/>
    <property type="match status" value="1"/>
</dbReference>
<evidence type="ECO:0000256" key="5">
    <source>
        <dbReference type="ARBA" id="ARBA00022827"/>
    </source>
</evidence>
<evidence type="ECO:0000256" key="1">
    <source>
        <dbReference type="ARBA" id="ARBA00001974"/>
    </source>
</evidence>
<comment type="similarity">
    <text evidence="3 10">Belongs to the acyl-CoA oxidase family.</text>
</comment>
<dbReference type="Gene3D" id="1.10.540.10">
    <property type="entry name" value="Acyl-CoA dehydrogenase/oxidase, N-terminal domain"/>
    <property type="match status" value="1"/>
</dbReference>
<dbReference type="Pfam" id="PF22924">
    <property type="entry name" value="ACOX_C_alpha1"/>
    <property type="match status" value="1"/>
</dbReference>
<evidence type="ECO:0000313" key="16">
    <source>
        <dbReference type="EMBL" id="PMD58551.1"/>
    </source>
</evidence>
<dbReference type="GO" id="GO:0071949">
    <property type="term" value="F:FAD binding"/>
    <property type="evidence" value="ECO:0007669"/>
    <property type="project" value="InterPro"/>
</dbReference>
<evidence type="ECO:0000259" key="13">
    <source>
        <dbReference type="Pfam" id="PF01756"/>
    </source>
</evidence>
<dbReference type="RefSeq" id="XP_024735455.1">
    <property type="nucleotide sequence ID" value="XM_024885852.1"/>
</dbReference>
<feature type="active site" description="Proton acceptor" evidence="11">
    <location>
        <position position="427"/>
    </location>
</feature>
<dbReference type="InterPro" id="IPR036250">
    <property type="entry name" value="AcylCo_DH-like_C"/>
</dbReference>
<sequence length="679" mass="74559">MTNRNVQAMDEARRSASFDSKKMAEAIYGREEHNRHITAFQRVEQALDTADNMKLPPCYRDMNRQELLLEGLRTGKVVYEDGVDNNCGVFEYVTHHGSLANASPFGLMRFLFIPPVKQLGTDEQIAQWVPLAEAGKIIGSYTQTELGHGTQVRGIETTATFDKETDEFVIHSPTLSSTKYWPGGLGVVSTHTLLMARMILDGKDLGVHAFIMQIRSLDNFKPLPGIELGDIGMKMAYNGTDNGYAIFNHVRIPRTNLLMRHCQVARDGSYTSNPLRQKLAFGGMLSGRGIIARAATFQLAQALTITTRYSVIRQQGTLSPLGEPTAIIAYKHQHSRLLSLIAKSYISLLAWKSANAASADLKSRQERGDHSTLPYIHMLMCGLKAWSTQTAADGAEEARKMCGGYGYLAISGFPEIAASVTATCTFEGENFVAKYLLKGFDAKKLPADMAYMSEYETVAEDKEVCCAAGEDLLAHDALQEIFDYRAATSAREVHEAVKASERAGKSRLEAENTHALQLHVAARAHIERFILSAAVWQLNCLPAATPSAIKTVLGRLISLFGLTAIASPLEPFASSFLGYGYITSSHLKDMQKQIDDLLEVLLPDAIALTDAWSFSDASLASALGCADGDICARLLAWTRQLPINVEAAKNGGVFKKGWEENIRPFLNRDLSHLDVKAKL</sequence>
<feature type="binding site" evidence="12">
    <location>
        <position position="144"/>
    </location>
    <ligand>
        <name>FAD</name>
        <dbReference type="ChEBI" id="CHEBI:57692"/>
    </ligand>
</feature>
<feature type="binding site" evidence="12">
    <location>
        <position position="183"/>
    </location>
    <ligand>
        <name>FAD</name>
        <dbReference type="ChEBI" id="CHEBI:57692"/>
    </ligand>
</feature>
<evidence type="ECO:0000256" key="6">
    <source>
        <dbReference type="ARBA" id="ARBA00022832"/>
    </source>
</evidence>
<dbReference type="InterPro" id="IPR029320">
    <property type="entry name" value="Acyl-CoA_ox_N"/>
</dbReference>
<dbReference type="EMBL" id="KZ613817">
    <property type="protein sequence ID" value="PMD58551.1"/>
    <property type="molecule type" value="Genomic_DNA"/>
</dbReference>
<keyword evidence="6" id="KW-0276">Fatty acid metabolism</keyword>
<keyword evidence="17" id="KW-1185">Reference proteome</keyword>
<proteinExistence type="inferred from homology"/>
<dbReference type="InterPro" id="IPR002655">
    <property type="entry name" value="Acyl-CoA_oxidase_C"/>
</dbReference>
<evidence type="ECO:0000256" key="11">
    <source>
        <dbReference type="PIRSR" id="PIRSR000168-1"/>
    </source>
</evidence>
<dbReference type="GO" id="GO:0055088">
    <property type="term" value="P:lipid homeostasis"/>
    <property type="evidence" value="ECO:0007669"/>
    <property type="project" value="TreeGrafter"/>
</dbReference>
<protein>
    <recommendedName>
        <fullName evidence="10">Acyl-coenzyme A oxidase</fullName>
    </recommendedName>
</protein>
<dbReference type="GO" id="GO:0033540">
    <property type="term" value="P:fatty acid beta-oxidation using acyl-CoA oxidase"/>
    <property type="evidence" value="ECO:0007669"/>
    <property type="project" value="UniProtKB-UniPathway"/>
</dbReference>
<dbReference type="InParanoid" id="A0A2J6T693"/>
<keyword evidence="8" id="KW-0443">Lipid metabolism</keyword>
<dbReference type="InterPro" id="IPR046373">
    <property type="entry name" value="Acyl-CoA_Oxase/DH_mid-dom_sf"/>
</dbReference>
<dbReference type="SUPFAM" id="SSF56645">
    <property type="entry name" value="Acyl-CoA dehydrogenase NM domain-like"/>
    <property type="match status" value="1"/>
</dbReference>
<accession>A0A2J6T693</accession>
<comment type="subcellular location">
    <subcellularLocation>
        <location evidence="2">Peroxisome</location>
    </subcellularLocation>
</comment>
<evidence type="ECO:0000256" key="3">
    <source>
        <dbReference type="ARBA" id="ARBA00006288"/>
    </source>
</evidence>
<feature type="domain" description="Acyl-CoA oxidase C-terminal" evidence="13">
    <location>
        <begin position="476"/>
        <end position="666"/>
    </location>
</feature>
<evidence type="ECO:0000256" key="7">
    <source>
        <dbReference type="ARBA" id="ARBA00023002"/>
    </source>
</evidence>
<keyword evidence="7" id="KW-0560">Oxidoreductase</keyword>
<reference evidence="16 17" key="1">
    <citation type="submission" date="2016-04" db="EMBL/GenBank/DDBJ databases">
        <title>A degradative enzymes factory behind the ericoid mycorrhizal symbiosis.</title>
        <authorList>
            <consortium name="DOE Joint Genome Institute"/>
            <person name="Martino E."/>
            <person name="Morin E."/>
            <person name="Grelet G."/>
            <person name="Kuo A."/>
            <person name="Kohler A."/>
            <person name="Daghino S."/>
            <person name="Barry K."/>
            <person name="Choi C."/>
            <person name="Cichocki N."/>
            <person name="Clum A."/>
            <person name="Copeland A."/>
            <person name="Hainaut M."/>
            <person name="Haridas S."/>
            <person name="Labutti K."/>
            <person name="Lindquist E."/>
            <person name="Lipzen A."/>
            <person name="Khouja H.-R."/>
            <person name="Murat C."/>
            <person name="Ohm R."/>
            <person name="Olson A."/>
            <person name="Spatafora J."/>
            <person name="Veneault-Fourrey C."/>
            <person name="Henrissat B."/>
            <person name="Grigoriev I."/>
            <person name="Martin F."/>
            <person name="Perotto S."/>
        </authorList>
    </citation>
    <scope>NUCLEOTIDE SEQUENCE [LARGE SCALE GENOMIC DNA]</scope>
    <source>
        <strain evidence="16 17">E</strain>
    </source>
</reference>
<dbReference type="InterPro" id="IPR012258">
    <property type="entry name" value="Acyl-CoA_oxidase"/>
</dbReference>
<comment type="cofactor">
    <cofactor evidence="1">
        <name>FAD</name>
        <dbReference type="ChEBI" id="CHEBI:57692"/>
    </cofactor>
</comment>
<evidence type="ECO:0000256" key="4">
    <source>
        <dbReference type="ARBA" id="ARBA00022630"/>
    </source>
</evidence>
<dbReference type="GO" id="GO:0005777">
    <property type="term" value="C:peroxisome"/>
    <property type="evidence" value="ECO:0007669"/>
    <property type="project" value="UniProtKB-SubCell"/>
</dbReference>
<dbReference type="STRING" id="1095630.A0A2J6T693"/>
<evidence type="ECO:0000259" key="15">
    <source>
        <dbReference type="Pfam" id="PF22924"/>
    </source>
</evidence>
<feature type="domain" description="Acyl-CoA oxidase C-alpha1" evidence="15">
    <location>
        <begin position="281"/>
        <end position="432"/>
    </location>
</feature>
<dbReference type="GO" id="GO:0005504">
    <property type="term" value="F:fatty acid binding"/>
    <property type="evidence" value="ECO:0007669"/>
    <property type="project" value="TreeGrafter"/>
</dbReference>
<gene>
    <name evidence="16" type="ORF">K444DRAFT_653047</name>
</gene>
<dbReference type="PANTHER" id="PTHR10909">
    <property type="entry name" value="ELECTRON TRANSPORT OXIDOREDUCTASE"/>
    <property type="match status" value="1"/>
</dbReference>
<evidence type="ECO:0000313" key="17">
    <source>
        <dbReference type="Proteomes" id="UP000235371"/>
    </source>
</evidence>
<evidence type="ECO:0000259" key="14">
    <source>
        <dbReference type="Pfam" id="PF14749"/>
    </source>
</evidence>
<evidence type="ECO:0000256" key="2">
    <source>
        <dbReference type="ARBA" id="ARBA00004275"/>
    </source>
</evidence>
<evidence type="ECO:0000256" key="9">
    <source>
        <dbReference type="ARBA" id="ARBA00023140"/>
    </source>
</evidence>